<feature type="region of interest" description="Disordered" evidence="1">
    <location>
        <begin position="886"/>
        <end position="905"/>
    </location>
</feature>
<feature type="compositionally biased region" description="Basic and acidic residues" evidence="1">
    <location>
        <begin position="262"/>
        <end position="276"/>
    </location>
</feature>
<accession>A0AAV6TXD2</accession>
<feature type="compositionally biased region" description="Basic and acidic residues" evidence="1">
    <location>
        <begin position="375"/>
        <end position="389"/>
    </location>
</feature>
<feature type="compositionally biased region" description="Basic and acidic residues" evidence="1">
    <location>
        <begin position="488"/>
        <end position="502"/>
    </location>
</feature>
<organism evidence="2 3">
    <name type="scientific">Oedothorax gibbosus</name>
    <dbReference type="NCBI Taxonomy" id="931172"/>
    <lineage>
        <taxon>Eukaryota</taxon>
        <taxon>Metazoa</taxon>
        <taxon>Ecdysozoa</taxon>
        <taxon>Arthropoda</taxon>
        <taxon>Chelicerata</taxon>
        <taxon>Arachnida</taxon>
        <taxon>Araneae</taxon>
        <taxon>Araneomorphae</taxon>
        <taxon>Entelegynae</taxon>
        <taxon>Araneoidea</taxon>
        <taxon>Linyphiidae</taxon>
        <taxon>Erigoninae</taxon>
        <taxon>Oedothorax</taxon>
    </lineage>
</organism>
<evidence type="ECO:0000313" key="3">
    <source>
        <dbReference type="Proteomes" id="UP000827092"/>
    </source>
</evidence>
<reference evidence="2 3" key="1">
    <citation type="journal article" date="2022" name="Nat. Ecol. Evol.">
        <title>A masculinizing supergene underlies an exaggerated male reproductive morph in a spider.</title>
        <authorList>
            <person name="Hendrickx F."/>
            <person name="De Corte Z."/>
            <person name="Sonet G."/>
            <person name="Van Belleghem S.M."/>
            <person name="Kostlbacher S."/>
            <person name="Vangestel C."/>
        </authorList>
    </citation>
    <scope>NUCLEOTIDE SEQUENCE [LARGE SCALE GENOMIC DNA]</scope>
    <source>
        <strain evidence="2">W744_W776</strain>
    </source>
</reference>
<comment type="caution">
    <text evidence="2">The sequence shown here is derived from an EMBL/GenBank/DDBJ whole genome shotgun (WGS) entry which is preliminary data.</text>
</comment>
<feature type="compositionally biased region" description="Polar residues" evidence="1">
    <location>
        <begin position="509"/>
        <end position="524"/>
    </location>
</feature>
<feature type="compositionally biased region" description="Polar residues" evidence="1">
    <location>
        <begin position="170"/>
        <end position="185"/>
    </location>
</feature>
<feature type="region of interest" description="Disordered" evidence="1">
    <location>
        <begin position="16"/>
        <end position="115"/>
    </location>
</feature>
<name>A0AAV6TXD2_9ARAC</name>
<evidence type="ECO:0000256" key="1">
    <source>
        <dbReference type="SAM" id="MobiDB-lite"/>
    </source>
</evidence>
<proteinExistence type="predicted"/>
<feature type="compositionally biased region" description="Basic and acidic residues" evidence="1">
    <location>
        <begin position="414"/>
        <end position="423"/>
    </location>
</feature>
<feature type="region of interest" description="Disordered" evidence="1">
    <location>
        <begin position="133"/>
        <end position="880"/>
    </location>
</feature>
<feature type="compositionally biased region" description="Basic and acidic residues" evidence="1">
    <location>
        <begin position="301"/>
        <end position="310"/>
    </location>
</feature>
<feature type="compositionally biased region" description="Basic and acidic residues" evidence="1">
    <location>
        <begin position="149"/>
        <end position="163"/>
    </location>
</feature>
<feature type="compositionally biased region" description="Basic and acidic residues" evidence="1">
    <location>
        <begin position="601"/>
        <end position="615"/>
    </location>
</feature>
<dbReference type="AlphaFoldDB" id="A0AAV6TXD2"/>
<feature type="compositionally biased region" description="Basic and acidic residues" evidence="1">
    <location>
        <begin position="73"/>
        <end position="82"/>
    </location>
</feature>
<feature type="compositionally biased region" description="Basic residues" evidence="1">
    <location>
        <begin position="348"/>
        <end position="360"/>
    </location>
</feature>
<feature type="compositionally biased region" description="Polar residues" evidence="1">
    <location>
        <begin position="283"/>
        <end position="298"/>
    </location>
</feature>
<protein>
    <submittedName>
        <fullName evidence="2">Uncharacterized protein</fullName>
    </submittedName>
</protein>
<feature type="compositionally biased region" description="Basic and acidic residues" evidence="1">
    <location>
        <begin position="34"/>
        <end position="48"/>
    </location>
</feature>
<feature type="compositionally biased region" description="Polar residues" evidence="1">
    <location>
        <begin position="727"/>
        <end position="742"/>
    </location>
</feature>
<feature type="compositionally biased region" description="Basic and acidic residues" evidence="1">
    <location>
        <begin position="640"/>
        <end position="649"/>
    </location>
</feature>
<gene>
    <name evidence="2" type="ORF">JTE90_011891</name>
</gene>
<feature type="compositionally biased region" description="Polar residues" evidence="1">
    <location>
        <begin position="396"/>
        <end position="411"/>
    </location>
</feature>
<feature type="compositionally biased region" description="Basic residues" evidence="1">
    <location>
        <begin position="794"/>
        <end position="808"/>
    </location>
</feature>
<dbReference type="Proteomes" id="UP000827092">
    <property type="component" value="Unassembled WGS sequence"/>
</dbReference>
<feature type="compositionally biased region" description="Basic residues" evidence="1">
    <location>
        <begin position="235"/>
        <end position="247"/>
    </location>
</feature>
<feature type="region of interest" description="Disordered" evidence="1">
    <location>
        <begin position="913"/>
        <end position="1039"/>
    </location>
</feature>
<feature type="compositionally biased region" description="Basic and acidic residues" evidence="1">
    <location>
        <begin position="527"/>
        <end position="536"/>
    </location>
</feature>
<feature type="compositionally biased region" description="Basic and acidic residues" evidence="1">
    <location>
        <begin position="843"/>
        <end position="857"/>
    </location>
</feature>
<sequence length="1039" mass="109551">MNDGKRVHRHMIMHQHHHNGTHGNGESGNNDEASGEKGRKSDDAEYKTRSIANPYINTEMGSSLENNKGSIATEKDSGKAGDGENGQQTAGNGEIDQSGGLAGGGIPNNSTEEVSMNDGKRVHRLMIMHQHLHNGTHGNGESGNGDEASGEKGSKSDDAEYKARSIANPYINTEMGSSLENNKGSIATEKDSGKAGDGENGQQTAGKGEIDKSGGLTGSGIPNNSTEEVFMKDGKRVHRHRTMHHHNSTIGNGESGNGDEASGEKGSKSDDAEYKARSIANPYINTEMGSSLENNKGSIATEKDSGKAGDGENGQQTAGKGEIDKSGGLTGSGIPNNSTEEVFMKDGKRVHRHRTMHHHNSTIGNGESGNGDEASGEKGSKSDDAEYKARSIANPYINTEMGSSLENNKGSIATEKDSGKAGDGENGQQTAGKGEIDKSGGLTGSGIPNNSTEEVFMKDGKRVHRHRTMHHHNSTIGNGESGNGDEASGEKGSKSDDAEYKARSIANPYINTEMGSSLENNKGSIATEKDSGKAGDGENGQQTAGKGEIDKSGGLTGSGIPNNSTEEVFMKDGKRVHRHRTMHHHNSTIGNGESGNGDEASGEKGSKSDDAEYKARSIANPYINTEMGSSLENNKGSIAAEKDSGKAGDGENGQQTAGNGEIDKKEGLTGGGIPNNSTGEVFMKDGKRVHRHRTMHHHNSTIRNGESGNGDEASSEKDRKSDDVEGSESTGGNKNSFETGSSSEHEATPSPIAEDNLHHHNGTHQHGSHGDDGGLHHNHHHHTGTHDDDESGRLHRHHHNGRHGKGGRPGHSDDYDEEGYDEDEGEDDVEVDEMQLGRGATDSNEKSSETGDKDLPLLRDSLPITTVLPTGKPNVLTTTEPASTIDANLLPQTTPLPNIKTNDGIDKANKKIGEATKEGGSHATDKANKEIGEATKEGGAHATDKANKEIGEATKDGGTHSTDKANKEIGEATKEGGAHATDKANKEIGEATKEGGAHATDKANKEIGEATKDGGTHSTDKANRRNREQKMDANYKQQE</sequence>
<feature type="compositionally biased region" description="Basic residues" evidence="1">
    <location>
        <begin position="574"/>
        <end position="586"/>
    </location>
</feature>
<feature type="compositionally biased region" description="Acidic residues" evidence="1">
    <location>
        <begin position="814"/>
        <end position="833"/>
    </location>
</feature>
<feature type="compositionally biased region" description="Basic and acidic residues" evidence="1">
    <location>
        <begin position="188"/>
        <end position="197"/>
    </location>
</feature>
<feature type="compositionally biased region" description="Basic and acidic residues" evidence="1">
    <location>
        <begin position="714"/>
        <end position="723"/>
    </location>
</feature>
<keyword evidence="3" id="KW-1185">Reference proteome</keyword>
<feature type="compositionally biased region" description="Polar residues" evidence="1">
    <location>
        <begin position="622"/>
        <end position="636"/>
    </location>
</feature>
<evidence type="ECO:0000313" key="2">
    <source>
        <dbReference type="EMBL" id="KAG8176323.1"/>
    </source>
</evidence>
<dbReference type="EMBL" id="JAFNEN010000894">
    <property type="protein sequence ID" value="KAG8176323.1"/>
    <property type="molecule type" value="Genomic_DNA"/>
</dbReference>
<feature type="compositionally biased region" description="Basic residues" evidence="1">
    <location>
        <begin position="687"/>
        <end position="700"/>
    </location>
</feature>
<feature type="compositionally biased region" description="Polar residues" evidence="1">
    <location>
        <begin position="886"/>
        <end position="901"/>
    </location>
</feature>
<feature type="compositionally biased region" description="Polar residues" evidence="1">
    <location>
        <begin position="55"/>
        <end position="70"/>
    </location>
</feature>
<feature type="compositionally biased region" description="Basic residues" evidence="1">
    <location>
        <begin position="461"/>
        <end position="473"/>
    </location>
</feature>